<keyword evidence="2" id="KW-1185">Reference proteome</keyword>
<evidence type="ECO:0000313" key="1">
    <source>
        <dbReference type="EMBL" id="KAH7935915.1"/>
    </source>
</evidence>
<gene>
    <name evidence="1" type="ORF">HPB52_015170</name>
</gene>
<sequence length="234" mass="25342">MVTSLVIISGYGERAASGAAQPEEARRACGEGASDEKAVACSSSGNCGGRRPDRTRRSHALTRHGRECGGVCVAVRQARPREGSVRRPPPLFVGCNVNNDDHEFVREHLPALRPDSLPGGHQVGPLKDFTFYHQGCFKCLVCGTKLTLRRTSTTSRVRRQGGVLSEPTCPRPDRATWTACRWASGGAECAKTNNLVNDQIRGSGKGTFDADALGIKSALTKNHQQHHEQEYKPP</sequence>
<reference evidence="1" key="2">
    <citation type="submission" date="2021-09" db="EMBL/GenBank/DDBJ databases">
        <authorList>
            <person name="Jia N."/>
            <person name="Wang J."/>
            <person name="Shi W."/>
            <person name="Du L."/>
            <person name="Sun Y."/>
            <person name="Zhan W."/>
            <person name="Jiang J."/>
            <person name="Wang Q."/>
            <person name="Zhang B."/>
            <person name="Ji P."/>
            <person name="Sakyi L.B."/>
            <person name="Cui X."/>
            <person name="Yuan T."/>
            <person name="Jiang B."/>
            <person name="Yang W."/>
            <person name="Lam T.T.-Y."/>
            <person name="Chang Q."/>
            <person name="Ding S."/>
            <person name="Wang X."/>
            <person name="Zhu J."/>
            <person name="Ruan X."/>
            <person name="Zhao L."/>
            <person name="Wei J."/>
            <person name="Que T."/>
            <person name="Du C."/>
            <person name="Cheng J."/>
            <person name="Dai P."/>
            <person name="Han X."/>
            <person name="Huang E."/>
            <person name="Gao Y."/>
            <person name="Liu J."/>
            <person name="Shao H."/>
            <person name="Ye R."/>
            <person name="Li L."/>
            <person name="Wei W."/>
            <person name="Wang X."/>
            <person name="Wang C."/>
            <person name="Huo Q."/>
            <person name="Li W."/>
            <person name="Guo W."/>
            <person name="Chen H."/>
            <person name="Chen S."/>
            <person name="Zhou L."/>
            <person name="Zhou L."/>
            <person name="Ni X."/>
            <person name="Tian J."/>
            <person name="Zhou Y."/>
            <person name="Sheng Y."/>
            <person name="Liu T."/>
            <person name="Pan Y."/>
            <person name="Xia L."/>
            <person name="Li J."/>
            <person name="Zhao F."/>
            <person name="Cao W."/>
        </authorList>
    </citation>
    <scope>NUCLEOTIDE SEQUENCE</scope>
    <source>
        <strain evidence="1">Rsan-2018</strain>
        <tissue evidence="1">Larvae</tissue>
    </source>
</reference>
<dbReference type="EMBL" id="JABSTV010001255">
    <property type="protein sequence ID" value="KAH7935915.1"/>
    <property type="molecule type" value="Genomic_DNA"/>
</dbReference>
<protein>
    <recommendedName>
        <fullName evidence="3">LIM zinc-binding domain-containing protein</fullName>
    </recommendedName>
</protein>
<evidence type="ECO:0008006" key="3">
    <source>
        <dbReference type="Google" id="ProtNLM"/>
    </source>
</evidence>
<comment type="caution">
    <text evidence="1">The sequence shown here is derived from an EMBL/GenBank/DDBJ whole genome shotgun (WGS) entry which is preliminary data.</text>
</comment>
<accession>A0A9D4PBP3</accession>
<evidence type="ECO:0000313" key="2">
    <source>
        <dbReference type="Proteomes" id="UP000821837"/>
    </source>
</evidence>
<name>A0A9D4PBP3_RHISA</name>
<dbReference type="AlphaFoldDB" id="A0A9D4PBP3"/>
<dbReference type="VEuPathDB" id="VectorBase:RSAN_053551"/>
<organism evidence="1 2">
    <name type="scientific">Rhipicephalus sanguineus</name>
    <name type="common">Brown dog tick</name>
    <name type="synonym">Ixodes sanguineus</name>
    <dbReference type="NCBI Taxonomy" id="34632"/>
    <lineage>
        <taxon>Eukaryota</taxon>
        <taxon>Metazoa</taxon>
        <taxon>Ecdysozoa</taxon>
        <taxon>Arthropoda</taxon>
        <taxon>Chelicerata</taxon>
        <taxon>Arachnida</taxon>
        <taxon>Acari</taxon>
        <taxon>Parasitiformes</taxon>
        <taxon>Ixodida</taxon>
        <taxon>Ixodoidea</taxon>
        <taxon>Ixodidae</taxon>
        <taxon>Rhipicephalinae</taxon>
        <taxon>Rhipicephalus</taxon>
        <taxon>Rhipicephalus</taxon>
    </lineage>
</organism>
<reference evidence="1" key="1">
    <citation type="journal article" date="2020" name="Cell">
        <title>Large-Scale Comparative Analyses of Tick Genomes Elucidate Their Genetic Diversity and Vector Capacities.</title>
        <authorList>
            <consortium name="Tick Genome and Microbiome Consortium (TIGMIC)"/>
            <person name="Jia N."/>
            <person name="Wang J."/>
            <person name="Shi W."/>
            <person name="Du L."/>
            <person name="Sun Y."/>
            <person name="Zhan W."/>
            <person name="Jiang J.F."/>
            <person name="Wang Q."/>
            <person name="Zhang B."/>
            <person name="Ji P."/>
            <person name="Bell-Sakyi L."/>
            <person name="Cui X.M."/>
            <person name="Yuan T.T."/>
            <person name="Jiang B.G."/>
            <person name="Yang W.F."/>
            <person name="Lam T.T."/>
            <person name="Chang Q.C."/>
            <person name="Ding S.J."/>
            <person name="Wang X.J."/>
            <person name="Zhu J.G."/>
            <person name="Ruan X.D."/>
            <person name="Zhao L."/>
            <person name="Wei J.T."/>
            <person name="Ye R.Z."/>
            <person name="Que T.C."/>
            <person name="Du C.H."/>
            <person name="Zhou Y.H."/>
            <person name="Cheng J.X."/>
            <person name="Dai P.F."/>
            <person name="Guo W.B."/>
            <person name="Han X.H."/>
            <person name="Huang E.J."/>
            <person name="Li L.F."/>
            <person name="Wei W."/>
            <person name="Gao Y.C."/>
            <person name="Liu J.Z."/>
            <person name="Shao H.Z."/>
            <person name="Wang X."/>
            <person name="Wang C.C."/>
            <person name="Yang T.C."/>
            <person name="Huo Q.B."/>
            <person name="Li W."/>
            <person name="Chen H.Y."/>
            <person name="Chen S.E."/>
            <person name="Zhou L.G."/>
            <person name="Ni X.B."/>
            <person name="Tian J.H."/>
            <person name="Sheng Y."/>
            <person name="Liu T."/>
            <person name="Pan Y.S."/>
            <person name="Xia L.Y."/>
            <person name="Li J."/>
            <person name="Zhao F."/>
            <person name="Cao W.C."/>
        </authorList>
    </citation>
    <scope>NUCLEOTIDE SEQUENCE</scope>
    <source>
        <strain evidence="1">Rsan-2018</strain>
    </source>
</reference>
<proteinExistence type="predicted"/>
<dbReference type="Proteomes" id="UP000821837">
    <property type="component" value="Unassembled WGS sequence"/>
</dbReference>